<proteinExistence type="inferred from homology"/>
<keyword evidence="4" id="KW-0812">Transmembrane</keyword>
<name>A0A4P2VRV3_FLUSA</name>
<dbReference type="KEGG" id="sbf:JCM31447_03640"/>
<sequence length="362" mass="40584">MNSQFNSLYLENKMQKYLSKLIYTLIVTLFITQFFLDKNIYAKWEGPTSGPPAQMSKKIIFISSDLRNGGVSAIFRSFKSATKYLNWSIQILDGQGQIETIRKKFIEAVNARPHAIVLGGFQPDENSSYVLEAKKNKIILVGWHASEKAGATKDLFVNVSTNALDVAKIAANFVINDSKGKAGVVIFNDNQFEIANAKTNHMKEIINACKNCKLLSIENVLISNAEEEIPSVVPLLNEKFGKSLTHILAINDIYFDNIHYSLASIGRKDIKSVSAGDGSIKALRRIRFGSSSQIATVAEPLNSQGWQLADELNRAFAEKESSTYISKPILVTKKLLDKLKDNEIDSDLNYEKYYLKIWQIKK</sequence>
<evidence type="ECO:0000256" key="1">
    <source>
        <dbReference type="ARBA" id="ARBA00004196"/>
    </source>
</evidence>
<dbReference type="OrthoDB" id="9342512at2"/>
<dbReference type="PANTHER" id="PTHR46847:SF1">
    <property type="entry name" value="D-ALLOSE-BINDING PERIPLASMIC PROTEIN-RELATED"/>
    <property type="match status" value="1"/>
</dbReference>
<dbReference type="InterPro" id="IPR025997">
    <property type="entry name" value="SBP_2_dom"/>
</dbReference>
<dbReference type="InterPro" id="IPR028082">
    <property type="entry name" value="Peripla_BP_I"/>
</dbReference>
<protein>
    <submittedName>
        <fullName evidence="6">ABC transporter substrate-binding protein</fullName>
    </submittedName>
</protein>
<dbReference type="EMBL" id="AP019368">
    <property type="protein sequence ID" value="BBH51935.1"/>
    <property type="molecule type" value="Genomic_DNA"/>
</dbReference>
<evidence type="ECO:0000313" key="7">
    <source>
        <dbReference type="Proteomes" id="UP000291236"/>
    </source>
</evidence>
<comment type="subcellular location">
    <subcellularLocation>
        <location evidence="1">Cell envelope</location>
    </subcellularLocation>
</comment>
<accession>A0A4P2VRV3</accession>
<keyword evidence="4" id="KW-0472">Membrane</keyword>
<keyword evidence="4" id="KW-1133">Transmembrane helix</keyword>
<feature type="domain" description="Periplasmic binding protein" evidence="5">
    <location>
        <begin position="61"/>
        <end position="315"/>
    </location>
</feature>
<comment type="similarity">
    <text evidence="2">Belongs to the bacterial solute-binding protein 2 family.</text>
</comment>
<dbReference type="GO" id="GO:0030313">
    <property type="term" value="C:cell envelope"/>
    <property type="evidence" value="ECO:0007669"/>
    <property type="project" value="UniProtKB-SubCell"/>
</dbReference>
<gene>
    <name evidence="6" type="ORF">JCM31447_03640</name>
</gene>
<dbReference type="Pfam" id="PF13407">
    <property type="entry name" value="Peripla_BP_4"/>
    <property type="match status" value="1"/>
</dbReference>
<dbReference type="PANTHER" id="PTHR46847">
    <property type="entry name" value="D-ALLOSE-BINDING PERIPLASMIC PROTEIN-RELATED"/>
    <property type="match status" value="1"/>
</dbReference>
<dbReference type="SUPFAM" id="SSF53822">
    <property type="entry name" value="Periplasmic binding protein-like I"/>
    <property type="match status" value="1"/>
</dbReference>
<dbReference type="AlphaFoldDB" id="A0A4P2VRV3"/>
<evidence type="ECO:0000256" key="2">
    <source>
        <dbReference type="ARBA" id="ARBA00007639"/>
    </source>
</evidence>
<organism evidence="6 7">
    <name type="scientific">Fluviispira sanaruensis</name>
    <dbReference type="NCBI Taxonomy" id="2493639"/>
    <lineage>
        <taxon>Bacteria</taxon>
        <taxon>Pseudomonadati</taxon>
        <taxon>Bdellovibrionota</taxon>
        <taxon>Oligoflexia</taxon>
        <taxon>Silvanigrellales</taxon>
        <taxon>Silvanigrellaceae</taxon>
        <taxon>Fluviispira</taxon>
    </lineage>
</organism>
<keyword evidence="7" id="KW-1185">Reference proteome</keyword>
<dbReference type="Gene3D" id="3.40.50.2300">
    <property type="match status" value="2"/>
</dbReference>
<feature type="transmembrane region" description="Helical" evidence="4">
    <location>
        <begin position="17"/>
        <end position="36"/>
    </location>
</feature>
<dbReference type="RefSeq" id="WP_130605940.1">
    <property type="nucleotide sequence ID" value="NZ_AP019368.1"/>
</dbReference>
<keyword evidence="3" id="KW-0732">Signal</keyword>
<evidence type="ECO:0000259" key="5">
    <source>
        <dbReference type="Pfam" id="PF13407"/>
    </source>
</evidence>
<dbReference type="Proteomes" id="UP000291236">
    <property type="component" value="Chromosome"/>
</dbReference>
<evidence type="ECO:0000256" key="3">
    <source>
        <dbReference type="ARBA" id="ARBA00022729"/>
    </source>
</evidence>
<dbReference type="GO" id="GO:0030246">
    <property type="term" value="F:carbohydrate binding"/>
    <property type="evidence" value="ECO:0007669"/>
    <property type="project" value="UniProtKB-ARBA"/>
</dbReference>
<evidence type="ECO:0000256" key="4">
    <source>
        <dbReference type="SAM" id="Phobius"/>
    </source>
</evidence>
<evidence type="ECO:0000313" key="6">
    <source>
        <dbReference type="EMBL" id="BBH51935.1"/>
    </source>
</evidence>
<reference evidence="6 7" key="1">
    <citation type="submission" date="2018-12" db="EMBL/GenBank/DDBJ databases">
        <title>Rubrispira sanarue gen. nov., sp., nov., a member of the order Silvanigrellales, isolated from a brackish lake in Hamamatsu Japan.</title>
        <authorList>
            <person name="Maejima Y."/>
            <person name="Iino T."/>
            <person name="Muraguchi Y."/>
            <person name="Fukuda K."/>
            <person name="Nojiri H."/>
            <person name="Ohkuma M."/>
            <person name="Moriuchi R."/>
            <person name="Dohra H."/>
            <person name="Kimbara K."/>
            <person name="Shintani M."/>
        </authorList>
    </citation>
    <scope>NUCLEOTIDE SEQUENCE [LARGE SCALE GENOMIC DNA]</scope>
    <source>
        <strain evidence="6 7">RF1110005</strain>
    </source>
</reference>